<evidence type="ECO:0000313" key="2">
    <source>
        <dbReference type="EMBL" id="CEH13531.1"/>
    </source>
</evidence>
<feature type="region of interest" description="Disordered" evidence="1">
    <location>
        <begin position="168"/>
        <end position="249"/>
    </location>
</feature>
<dbReference type="AlphaFoldDB" id="A0A0P1BD95"/>
<organism evidence="2 3">
    <name type="scientific">Ceraceosorus bombacis</name>
    <dbReference type="NCBI Taxonomy" id="401625"/>
    <lineage>
        <taxon>Eukaryota</taxon>
        <taxon>Fungi</taxon>
        <taxon>Dikarya</taxon>
        <taxon>Basidiomycota</taxon>
        <taxon>Ustilaginomycotina</taxon>
        <taxon>Exobasidiomycetes</taxon>
        <taxon>Ceraceosorales</taxon>
        <taxon>Ceraceosoraceae</taxon>
        <taxon>Ceraceosorus</taxon>
    </lineage>
</organism>
<feature type="region of interest" description="Disordered" evidence="1">
    <location>
        <begin position="1"/>
        <end position="108"/>
    </location>
</feature>
<reference evidence="2 3" key="1">
    <citation type="submission" date="2014-09" db="EMBL/GenBank/DDBJ databases">
        <authorList>
            <person name="Magalhaes I.L.F."/>
            <person name="Oliveira U."/>
            <person name="Santos F.R."/>
            <person name="Vidigal T.H.D.A."/>
            <person name="Brescovit A.D."/>
            <person name="Santos A.J."/>
        </authorList>
    </citation>
    <scope>NUCLEOTIDE SEQUENCE [LARGE SCALE GENOMIC DNA]</scope>
</reference>
<dbReference type="EMBL" id="CCYA01000221">
    <property type="protein sequence ID" value="CEH13531.1"/>
    <property type="molecule type" value="Genomic_DNA"/>
</dbReference>
<feature type="compositionally biased region" description="Basic and acidic residues" evidence="1">
    <location>
        <begin position="233"/>
        <end position="249"/>
    </location>
</feature>
<accession>A0A0P1BD95</accession>
<proteinExistence type="predicted"/>
<dbReference type="PANTHER" id="PTHR31303">
    <property type="entry name" value="CTP-DEPENDENT DIACYLGLYCEROL KINASE 1"/>
    <property type="match status" value="1"/>
</dbReference>
<dbReference type="InterPro" id="IPR037997">
    <property type="entry name" value="Dgk1-like"/>
</dbReference>
<name>A0A0P1BD95_9BASI</name>
<dbReference type="STRING" id="401625.A0A0P1BD95"/>
<evidence type="ECO:0000313" key="3">
    <source>
        <dbReference type="Proteomes" id="UP000054845"/>
    </source>
</evidence>
<keyword evidence="3" id="KW-1185">Reference proteome</keyword>
<dbReference type="GO" id="GO:0006654">
    <property type="term" value="P:phosphatidic acid biosynthetic process"/>
    <property type="evidence" value="ECO:0007669"/>
    <property type="project" value="TreeGrafter"/>
</dbReference>
<dbReference type="GO" id="GO:0004143">
    <property type="term" value="F:ATP-dependent diacylglycerol kinase activity"/>
    <property type="evidence" value="ECO:0007669"/>
    <property type="project" value="InterPro"/>
</dbReference>
<feature type="compositionally biased region" description="Low complexity" evidence="1">
    <location>
        <begin position="46"/>
        <end position="59"/>
    </location>
</feature>
<feature type="compositionally biased region" description="Low complexity" evidence="1">
    <location>
        <begin position="12"/>
        <end position="24"/>
    </location>
</feature>
<dbReference type="PANTHER" id="PTHR31303:SF1">
    <property type="entry name" value="CTP-DEPENDENT DIACYLGLYCEROL KINASE 1"/>
    <property type="match status" value="1"/>
</dbReference>
<dbReference type="OrthoDB" id="5673at2759"/>
<dbReference type="Proteomes" id="UP000054845">
    <property type="component" value="Unassembled WGS sequence"/>
</dbReference>
<dbReference type="GO" id="GO:0005789">
    <property type="term" value="C:endoplasmic reticulum membrane"/>
    <property type="evidence" value="ECO:0007669"/>
    <property type="project" value="TreeGrafter"/>
</dbReference>
<sequence length="597" mass="62872">MSLYARLKQKRASISSRTSSRGSSPAPDSQAARKSSMDTRQQHALSVTSAATGSSASSTRLHDPKSPPLQSLSALPADIGAANKAAPQPLAVESKSKQTIVNGSKAAQEDLAGSANGAFQAQPPVTKPGLNGIETLAQEGSAASSPSTFSRARSASLQKGAAVLRALARAPSDEEGLTRSGLTPLTNGRALDARDPDLSSDPDLSERSAHASPVPTPFGISSPDEPVTPGLSDEAKASGREQRELIRRRGDDKTVEKIVGMDPQDKEKRRNLKYVRAKSWEIPRKIFHGSIGFWVLWAYLTHIPKEDIIRNMAIFLSVVVTADVIRLNYPPFEAFYEQVLGFLMREAEKTRVNGVVPFLVGVITVLHLFPEDIACVSIMMLSWADTAASTFGRLYGARTPPLPSPPFASRKSSAGFLAAVLVGTTAAFVFWGTPIAQIGERAAGASWIASYARFGAPQTHGYLSSGWSGVKYGFRAVPPPSNFVQSRGAQAVRPVKQQAAKGLGSWFSTSSPAVPSASDPTPVLSAFTRAASAPAGAPPSLPLPIFCISSGLVAGIVEALELGGVDDNLSLPVGSSLGMLLVLWSWGRVATALGLTA</sequence>
<evidence type="ECO:0000256" key="1">
    <source>
        <dbReference type="SAM" id="MobiDB-lite"/>
    </source>
</evidence>
<protein>
    <submittedName>
        <fullName evidence="2">Predicted ER membrane protein</fullName>
    </submittedName>
</protein>